<evidence type="ECO:0000313" key="2">
    <source>
        <dbReference type="EMBL" id="KAL1196948.1"/>
    </source>
</evidence>
<dbReference type="InterPro" id="IPR004345">
    <property type="entry name" value="TB2_DP1_HVA22"/>
</dbReference>
<evidence type="ECO:0000313" key="3">
    <source>
        <dbReference type="Proteomes" id="UP001558713"/>
    </source>
</evidence>
<dbReference type="PANTHER" id="PTHR12300:SF162">
    <property type="entry name" value="HVA22-LIKE PROTEIN J"/>
    <property type="match status" value="1"/>
</dbReference>
<name>A0ABD0ZQN8_CARAN</name>
<dbReference type="EMBL" id="JBANAX010000696">
    <property type="protein sequence ID" value="KAL1196948.1"/>
    <property type="molecule type" value="Genomic_DNA"/>
</dbReference>
<keyword evidence="3" id="KW-1185">Reference proteome</keyword>
<dbReference type="AlphaFoldDB" id="A0ABD0ZQN8"/>
<dbReference type="PANTHER" id="PTHR12300">
    <property type="entry name" value="HVA22-LIKE PROTEINS"/>
    <property type="match status" value="1"/>
</dbReference>
<comment type="similarity">
    <text evidence="1">Belongs to the DP1 family.</text>
</comment>
<accession>A0ABD0ZQN8</accession>
<dbReference type="GO" id="GO:0016020">
    <property type="term" value="C:membrane"/>
    <property type="evidence" value="ECO:0007669"/>
    <property type="project" value="UniProtKB-SubCell"/>
</dbReference>
<gene>
    <name evidence="2" type="ORF">V5N11_024747</name>
</gene>
<sequence length="155" mass="18487">MLGDFITRITILLVGYAYPAYRCYKSVENKKPEIQELRYWCKYWILLGLLTVFERIGDIFISWLPLYGETKIVLLIYLCYPKSQAISYVYETLLRPYMSKHELDIDQGISVLKIRGHLVIVQLLQCGYHWSLQIFRQLQQQFSIDKKMNPIKVKR</sequence>
<reference evidence="2 3" key="1">
    <citation type="submission" date="2024-04" db="EMBL/GenBank/DDBJ databases">
        <title>Genome assembly C_amara_ONT_v2.</title>
        <authorList>
            <person name="Yant L."/>
            <person name="Moore C."/>
            <person name="Slenker M."/>
        </authorList>
    </citation>
    <scope>NUCLEOTIDE SEQUENCE [LARGE SCALE GENOMIC DNA]</scope>
    <source>
        <tissue evidence="2">Leaf</tissue>
    </source>
</reference>
<dbReference type="Proteomes" id="UP001558713">
    <property type="component" value="Unassembled WGS sequence"/>
</dbReference>
<comment type="subcellular location">
    <subcellularLocation>
        <location evidence="1">Membrane</location>
        <topology evidence="1">Multi-pass membrane protein</topology>
    </subcellularLocation>
</comment>
<comment type="caution">
    <text evidence="2">The sequence shown here is derived from an EMBL/GenBank/DDBJ whole genome shotgun (WGS) entry which is preliminary data.</text>
</comment>
<evidence type="ECO:0000256" key="1">
    <source>
        <dbReference type="RuleBase" id="RU362006"/>
    </source>
</evidence>
<dbReference type="Pfam" id="PF03134">
    <property type="entry name" value="TB2_DP1_HVA22"/>
    <property type="match status" value="1"/>
</dbReference>
<protein>
    <recommendedName>
        <fullName evidence="1">HVA22-like protein</fullName>
    </recommendedName>
</protein>
<organism evidence="2 3">
    <name type="scientific">Cardamine amara subsp. amara</name>
    <dbReference type="NCBI Taxonomy" id="228776"/>
    <lineage>
        <taxon>Eukaryota</taxon>
        <taxon>Viridiplantae</taxon>
        <taxon>Streptophyta</taxon>
        <taxon>Embryophyta</taxon>
        <taxon>Tracheophyta</taxon>
        <taxon>Spermatophyta</taxon>
        <taxon>Magnoliopsida</taxon>
        <taxon>eudicotyledons</taxon>
        <taxon>Gunneridae</taxon>
        <taxon>Pentapetalae</taxon>
        <taxon>rosids</taxon>
        <taxon>malvids</taxon>
        <taxon>Brassicales</taxon>
        <taxon>Brassicaceae</taxon>
        <taxon>Cardamineae</taxon>
        <taxon>Cardamine</taxon>
    </lineage>
</organism>
<proteinExistence type="inferred from homology"/>